<organism evidence="2 3">
    <name type="scientific">Plectonema radiosum NIES-515</name>
    <dbReference type="NCBI Taxonomy" id="2986073"/>
    <lineage>
        <taxon>Bacteria</taxon>
        <taxon>Bacillati</taxon>
        <taxon>Cyanobacteriota</taxon>
        <taxon>Cyanophyceae</taxon>
        <taxon>Oscillatoriophycideae</taxon>
        <taxon>Oscillatoriales</taxon>
        <taxon>Microcoleaceae</taxon>
        <taxon>Plectonema</taxon>
    </lineage>
</organism>
<dbReference type="Proteomes" id="UP001526143">
    <property type="component" value="Unassembled WGS sequence"/>
</dbReference>
<evidence type="ECO:0000256" key="1">
    <source>
        <dbReference type="ARBA" id="ARBA00022679"/>
    </source>
</evidence>
<dbReference type="CDD" id="cd03801">
    <property type="entry name" value="GT4_PimA-like"/>
    <property type="match status" value="1"/>
</dbReference>
<proteinExistence type="predicted"/>
<sequence length="447" mass="50573">MHKSLKIQIISRTPPYSHFGGTAYLLDFIRYLHKKGFQIEYTIISSTPGGKTPWYVIPSSFREFVNMSASGNFPIKFILLRFRPFLDWIFVPPRLLYNYLLPNFVKSIYRAIKKRQQQEKLHTIATINNNQIEAVDTLPTPEELAFVKSEFNRVKPDVVIANYAWLGSVLDVLPAKTSVVKVILTHDVLHQRVAHFKQVGTASRHSNWDWENEAIQLRKAHILLAIQSEEAKTFKEMAPLSDVICMPMSATCKTYPSSQVRGRCLFVGSDSPHNVHGLQWFLEKVWHLVLELNPHSNLHVCGAVGEKIQGTFPNVKFLGKVDDLSAEYGVAEVCLVPLLAGSGLKIKLVEALSYSRACVATTIGAQGLQEIVDKAILLADTPNDFAAAIHQILTNPDKRRFMEEQAQAYVINRLSPESVYQPFVERIHQHLYQQATELQITEIAKVS</sequence>
<keyword evidence="3" id="KW-1185">Reference proteome</keyword>
<name>A0ABT3B1J5_9CYAN</name>
<keyword evidence="1" id="KW-0808">Transferase</keyword>
<dbReference type="Gene3D" id="3.40.50.2000">
    <property type="entry name" value="Glycogen Phosphorylase B"/>
    <property type="match status" value="1"/>
</dbReference>
<evidence type="ECO:0000313" key="3">
    <source>
        <dbReference type="Proteomes" id="UP001526143"/>
    </source>
</evidence>
<dbReference type="EMBL" id="JAOWRF010000250">
    <property type="protein sequence ID" value="MCV3215243.1"/>
    <property type="molecule type" value="Genomic_DNA"/>
</dbReference>
<gene>
    <name evidence="2" type="ORF">OGM63_17275</name>
</gene>
<comment type="caution">
    <text evidence="2">The sequence shown here is derived from an EMBL/GenBank/DDBJ whole genome shotgun (WGS) entry which is preliminary data.</text>
</comment>
<dbReference type="PANTHER" id="PTHR46401:SF2">
    <property type="entry name" value="GLYCOSYLTRANSFERASE WBBK-RELATED"/>
    <property type="match status" value="1"/>
</dbReference>
<dbReference type="PANTHER" id="PTHR46401">
    <property type="entry name" value="GLYCOSYLTRANSFERASE WBBK-RELATED"/>
    <property type="match status" value="1"/>
</dbReference>
<reference evidence="2 3" key="1">
    <citation type="submission" date="2022-10" db="EMBL/GenBank/DDBJ databases">
        <title>Identification of biosynthetic pathway for the production of the potent trypsin inhibitor radiosumin.</title>
        <authorList>
            <person name="Fewer D.P."/>
            <person name="Delbaje E."/>
            <person name="Ouyang X."/>
            <person name="Agostino P.D."/>
            <person name="Wahlsten M."/>
            <person name="Jokela J."/>
            <person name="Permi P."/>
            <person name="Haapaniemi E."/>
            <person name="Koistinen H."/>
        </authorList>
    </citation>
    <scope>NUCLEOTIDE SEQUENCE [LARGE SCALE GENOMIC DNA]</scope>
    <source>
        <strain evidence="2 3">NIES-515</strain>
    </source>
</reference>
<dbReference type="RefSeq" id="WP_263746843.1">
    <property type="nucleotide sequence ID" value="NZ_JAOWRF010000250.1"/>
</dbReference>
<dbReference type="SUPFAM" id="SSF53756">
    <property type="entry name" value="UDP-Glycosyltransferase/glycogen phosphorylase"/>
    <property type="match status" value="1"/>
</dbReference>
<dbReference type="Pfam" id="PF13692">
    <property type="entry name" value="Glyco_trans_1_4"/>
    <property type="match status" value="1"/>
</dbReference>
<accession>A0ABT3B1J5</accession>
<evidence type="ECO:0000313" key="2">
    <source>
        <dbReference type="EMBL" id="MCV3215243.1"/>
    </source>
</evidence>
<protein>
    <submittedName>
        <fullName evidence="2">Glycosyltransferase family 4 protein</fullName>
    </submittedName>
</protein>